<dbReference type="Pfam" id="PF12697">
    <property type="entry name" value="Abhydrolase_6"/>
    <property type="match status" value="1"/>
</dbReference>
<feature type="compositionally biased region" description="Polar residues" evidence="1">
    <location>
        <begin position="11"/>
        <end position="25"/>
    </location>
</feature>
<dbReference type="SUPFAM" id="SSF53474">
    <property type="entry name" value="alpha/beta-Hydrolases"/>
    <property type="match status" value="1"/>
</dbReference>
<protein>
    <submittedName>
        <fullName evidence="3">Alpha/beta hydrolase</fullName>
    </submittedName>
</protein>
<sequence length="370" mass="40892">MNDTETDTQAHDQVTNTPSETSLATSGPAHAADSGQKTAFTGDVARASLATSEAPFKTTEVTVPKTTEVPVPKTREAPVPQETPDTASVKNTEPACGNTATPGQVDAEPRPRHWVLLRGLSRDGRHWETFPEQLQRLFPQDRVTCLNLPGTGTHHQLSSPATIGAIVDWLRQHYASSLTQPIHLLSISMGGMITADWMHRFPGEVAAGVMINTSSRLNPIYERMYLGTLGLLCSTLLTSMKRRERTIVQRTSNHHPSRMDLTKRWSIYQQQQPVAKSTILKQMFAASRFTPPTLCQPLLLLASRQDRVVNPKCSESLAKFWHADLRIHKSAGHDIPLDDSEWILSQLQSWVVKRPVIASATGSAAQTQKF</sequence>
<dbReference type="Proteomes" id="UP000787472">
    <property type="component" value="Unassembled WGS sequence"/>
</dbReference>
<dbReference type="AlphaFoldDB" id="A0A9E5JU19"/>
<evidence type="ECO:0000313" key="3">
    <source>
        <dbReference type="EMBL" id="NHO64885.1"/>
    </source>
</evidence>
<comment type="caution">
    <text evidence="3">The sequence shown here is derived from an EMBL/GenBank/DDBJ whole genome shotgun (WGS) entry which is preliminary data.</text>
</comment>
<feature type="region of interest" description="Disordered" evidence="1">
    <location>
        <begin position="51"/>
        <end position="107"/>
    </location>
</feature>
<reference evidence="3" key="1">
    <citation type="submission" date="2020-03" db="EMBL/GenBank/DDBJ databases">
        <authorList>
            <person name="Guo F."/>
        </authorList>
    </citation>
    <scope>NUCLEOTIDE SEQUENCE</scope>
    <source>
        <strain evidence="3">JCM 30134</strain>
    </source>
</reference>
<dbReference type="InterPro" id="IPR029058">
    <property type="entry name" value="AB_hydrolase_fold"/>
</dbReference>
<keyword evidence="4" id="KW-1185">Reference proteome</keyword>
<evidence type="ECO:0000256" key="1">
    <source>
        <dbReference type="SAM" id="MobiDB-lite"/>
    </source>
</evidence>
<feature type="compositionally biased region" description="Low complexity" evidence="1">
    <location>
        <begin position="57"/>
        <end position="72"/>
    </location>
</feature>
<organism evidence="3 4">
    <name type="scientific">Pseudomaricurvus hydrocarbonicus</name>
    <dbReference type="NCBI Taxonomy" id="1470433"/>
    <lineage>
        <taxon>Bacteria</taxon>
        <taxon>Pseudomonadati</taxon>
        <taxon>Pseudomonadota</taxon>
        <taxon>Gammaproteobacteria</taxon>
        <taxon>Cellvibrionales</taxon>
        <taxon>Cellvibrionaceae</taxon>
        <taxon>Pseudomaricurvus</taxon>
    </lineage>
</organism>
<evidence type="ECO:0000313" key="4">
    <source>
        <dbReference type="Proteomes" id="UP000787472"/>
    </source>
</evidence>
<dbReference type="Gene3D" id="3.40.50.1820">
    <property type="entry name" value="alpha/beta hydrolase"/>
    <property type="match status" value="1"/>
</dbReference>
<evidence type="ECO:0000259" key="2">
    <source>
        <dbReference type="Pfam" id="PF12697"/>
    </source>
</evidence>
<name>A0A9E5JU19_9GAMM</name>
<dbReference type="InterPro" id="IPR000073">
    <property type="entry name" value="AB_hydrolase_1"/>
</dbReference>
<accession>A0A9E5JU19</accession>
<dbReference type="RefSeq" id="WP_167182611.1">
    <property type="nucleotide sequence ID" value="NZ_JAAONZ010000003.1"/>
</dbReference>
<keyword evidence="3" id="KW-0378">Hydrolase</keyword>
<dbReference type="EMBL" id="JAAONZ010000003">
    <property type="protein sequence ID" value="NHO64885.1"/>
    <property type="molecule type" value="Genomic_DNA"/>
</dbReference>
<proteinExistence type="predicted"/>
<gene>
    <name evidence="3" type="ORF">G8770_04945</name>
</gene>
<feature type="region of interest" description="Disordered" evidence="1">
    <location>
        <begin position="1"/>
        <end position="39"/>
    </location>
</feature>
<dbReference type="GO" id="GO:0016787">
    <property type="term" value="F:hydrolase activity"/>
    <property type="evidence" value="ECO:0007669"/>
    <property type="project" value="UniProtKB-KW"/>
</dbReference>
<feature type="domain" description="AB hydrolase-1" evidence="2">
    <location>
        <begin position="115"/>
        <end position="342"/>
    </location>
</feature>